<comment type="caution">
    <text evidence="1">The sequence shown here is derived from an EMBL/GenBank/DDBJ whole genome shotgun (WGS) entry which is preliminary data.</text>
</comment>
<reference evidence="2" key="1">
    <citation type="submission" date="2024-06" db="EMBL/GenBank/DDBJ databases">
        <title>Multi-omics analyses provide insights into the biosynthesis of the anticancer antibiotic pleurotin in Hohenbuehelia grisea.</title>
        <authorList>
            <person name="Weaver J.A."/>
            <person name="Alberti F."/>
        </authorList>
    </citation>
    <scope>NUCLEOTIDE SEQUENCE [LARGE SCALE GENOMIC DNA]</scope>
    <source>
        <strain evidence="2">T-177</strain>
    </source>
</reference>
<sequence length="267" mass="30248">MSNKQSSNDPPIKYLVLTSMYDPTVDITQKNPITLEPLVPDKTTEGFQMIPEIARYSNQFYSSHSPQSENTFNENNVDEPVDFDGPLPEFLTKAEPTLSVLVLIGMARRDSKAPIQVVPSEVFQCKTPSLTNLLLRHCLLHPRSTLNHTVKHLRLEYGAGSSFAQTFTHMIRNSVKLESLESYEAIPLGIHQITEDIYLPNLLSLGIATKASNEDLRALQHFIKLLHARKDLRIHVVCTEPGLKLGFADQVRVVLEEWRHKMAHCRL</sequence>
<evidence type="ECO:0000313" key="2">
    <source>
        <dbReference type="Proteomes" id="UP001556367"/>
    </source>
</evidence>
<dbReference type="Proteomes" id="UP001556367">
    <property type="component" value="Unassembled WGS sequence"/>
</dbReference>
<gene>
    <name evidence="1" type="ORF">HGRIS_010423</name>
</gene>
<dbReference type="EMBL" id="JASNQZ010000013">
    <property type="protein sequence ID" value="KAL0948614.1"/>
    <property type="molecule type" value="Genomic_DNA"/>
</dbReference>
<proteinExistence type="predicted"/>
<evidence type="ECO:0000313" key="1">
    <source>
        <dbReference type="EMBL" id="KAL0948614.1"/>
    </source>
</evidence>
<name>A0ABR3IZ60_9AGAR</name>
<protein>
    <recommendedName>
        <fullName evidence="3">Proteasome assembly chaperone 1</fullName>
    </recommendedName>
</protein>
<accession>A0ABR3IZ60</accession>
<keyword evidence="2" id="KW-1185">Reference proteome</keyword>
<evidence type="ECO:0008006" key="3">
    <source>
        <dbReference type="Google" id="ProtNLM"/>
    </source>
</evidence>
<organism evidence="1 2">
    <name type="scientific">Hohenbuehelia grisea</name>
    <dbReference type="NCBI Taxonomy" id="104357"/>
    <lineage>
        <taxon>Eukaryota</taxon>
        <taxon>Fungi</taxon>
        <taxon>Dikarya</taxon>
        <taxon>Basidiomycota</taxon>
        <taxon>Agaricomycotina</taxon>
        <taxon>Agaricomycetes</taxon>
        <taxon>Agaricomycetidae</taxon>
        <taxon>Agaricales</taxon>
        <taxon>Pleurotineae</taxon>
        <taxon>Pleurotaceae</taxon>
        <taxon>Hohenbuehelia</taxon>
    </lineage>
</organism>